<dbReference type="InterPro" id="IPR039425">
    <property type="entry name" value="RNA_pol_sigma-70-like"/>
</dbReference>
<dbReference type="Proteomes" id="UP001220395">
    <property type="component" value="Chromosome"/>
</dbReference>
<evidence type="ECO:0000313" key="7">
    <source>
        <dbReference type="EMBL" id="WCT73318.1"/>
    </source>
</evidence>
<keyword evidence="8" id="KW-1185">Reference proteome</keyword>
<proteinExistence type="inferred from homology"/>
<comment type="similarity">
    <text evidence="1">Belongs to the sigma-70 factor family. ECF subfamily.</text>
</comment>
<organism evidence="7 8">
    <name type="scientific">Sphingomonas naphthae</name>
    <dbReference type="NCBI Taxonomy" id="1813468"/>
    <lineage>
        <taxon>Bacteria</taxon>
        <taxon>Pseudomonadati</taxon>
        <taxon>Pseudomonadota</taxon>
        <taxon>Alphaproteobacteria</taxon>
        <taxon>Sphingomonadales</taxon>
        <taxon>Sphingomonadaceae</taxon>
        <taxon>Sphingomonas</taxon>
    </lineage>
</organism>
<keyword evidence="4" id="KW-0804">Transcription</keyword>
<evidence type="ECO:0000313" key="8">
    <source>
        <dbReference type="Proteomes" id="UP001220395"/>
    </source>
</evidence>
<keyword evidence="2" id="KW-0805">Transcription regulation</keyword>
<keyword evidence="3" id="KW-0731">Sigma factor</keyword>
<reference evidence="7 8" key="1">
    <citation type="submission" date="2023-02" db="EMBL/GenBank/DDBJ databases">
        <title>Genome sequence of Sphingomonas naphthae.</title>
        <authorList>
            <person name="Kim S."/>
            <person name="Heo J."/>
            <person name="Kwon S.-W."/>
        </authorList>
    </citation>
    <scope>NUCLEOTIDE SEQUENCE [LARGE SCALE GENOMIC DNA]</scope>
    <source>
        <strain evidence="7 8">KACC 18716</strain>
    </source>
</reference>
<gene>
    <name evidence="7" type="ORF">PQ455_17150</name>
</gene>
<protein>
    <submittedName>
        <fullName evidence="7">Sigma-70 family RNA polymerase sigma factor</fullName>
    </submittedName>
</protein>
<evidence type="ECO:0000259" key="6">
    <source>
        <dbReference type="Pfam" id="PF08281"/>
    </source>
</evidence>
<dbReference type="SUPFAM" id="SSF88659">
    <property type="entry name" value="Sigma3 and sigma4 domains of RNA polymerase sigma factors"/>
    <property type="match status" value="1"/>
</dbReference>
<feature type="domain" description="RNA polymerase sigma-70 region 2" evidence="5">
    <location>
        <begin position="12"/>
        <end position="75"/>
    </location>
</feature>
<dbReference type="InterPro" id="IPR007627">
    <property type="entry name" value="RNA_pol_sigma70_r2"/>
</dbReference>
<dbReference type="InterPro" id="IPR013325">
    <property type="entry name" value="RNA_pol_sigma_r2"/>
</dbReference>
<dbReference type="InterPro" id="IPR013249">
    <property type="entry name" value="RNA_pol_sigma70_r4_t2"/>
</dbReference>
<dbReference type="InterPro" id="IPR013324">
    <property type="entry name" value="RNA_pol_sigma_r3/r4-like"/>
</dbReference>
<evidence type="ECO:0000256" key="4">
    <source>
        <dbReference type="ARBA" id="ARBA00023163"/>
    </source>
</evidence>
<accession>A0ABY7TJV2</accession>
<dbReference type="PANTHER" id="PTHR43133">
    <property type="entry name" value="RNA POLYMERASE ECF-TYPE SIGMA FACTO"/>
    <property type="match status" value="1"/>
</dbReference>
<dbReference type="InterPro" id="IPR014284">
    <property type="entry name" value="RNA_pol_sigma-70_dom"/>
</dbReference>
<evidence type="ECO:0000256" key="3">
    <source>
        <dbReference type="ARBA" id="ARBA00023082"/>
    </source>
</evidence>
<dbReference type="Pfam" id="PF08281">
    <property type="entry name" value="Sigma70_r4_2"/>
    <property type="match status" value="1"/>
</dbReference>
<dbReference type="NCBIfam" id="TIGR02937">
    <property type="entry name" value="sigma70-ECF"/>
    <property type="match status" value="1"/>
</dbReference>
<dbReference type="SUPFAM" id="SSF88946">
    <property type="entry name" value="Sigma2 domain of RNA polymerase sigma factors"/>
    <property type="match status" value="1"/>
</dbReference>
<dbReference type="RefSeq" id="WP_273687455.1">
    <property type="nucleotide sequence ID" value="NZ_CP117411.1"/>
</dbReference>
<dbReference type="PANTHER" id="PTHR43133:SF63">
    <property type="entry name" value="RNA POLYMERASE SIGMA FACTOR FECI-RELATED"/>
    <property type="match status" value="1"/>
</dbReference>
<evidence type="ECO:0000256" key="2">
    <source>
        <dbReference type="ARBA" id="ARBA00023015"/>
    </source>
</evidence>
<evidence type="ECO:0000256" key="1">
    <source>
        <dbReference type="ARBA" id="ARBA00010641"/>
    </source>
</evidence>
<name>A0ABY7TJV2_9SPHN</name>
<feature type="domain" description="RNA polymerase sigma factor 70 region 4 type 2" evidence="6">
    <location>
        <begin position="107"/>
        <end position="157"/>
    </location>
</feature>
<evidence type="ECO:0000259" key="5">
    <source>
        <dbReference type="Pfam" id="PF04542"/>
    </source>
</evidence>
<dbReference type="InterPro" id="IPR036388">
    <property type="entry name" value="WH-like_DNA-bd_sf"/>
</dbReference>
<dbReference type="Pfam" id="PF04542">
    <property type="entry name" value="Sigma70_r2"/>
    <property type="match status" value="1"/>
</dbReference>
<dbReference type="EMBL" id="CP117411">
    <property type="protein sequence ID" value="WCT73318.1"/>
    <property type="molecule type" value="Genomic_DNA"/>
</dbReference>
<dbReference type="Gene3D" id="1.10.1740.10">
    <property type="match status" value="1"/>
</dbReference>
<dbReference type="Gene3D" id="1.10.10.10">
    <property type="entry name" value="Winged helix-like DNA-binding domain superfamily/Winged helix DNA-binding domain"/>
    <property type="match status" value="1"/>
</dbReference>
<sequence length="172" mass="19107">MSAGGLKAVFLAERPMLLRLLSSRLGDPDLAQDLLQELWLKLEATATGPLADPAAYLFRMASNLALDHRRSTARRIQREQGWSEVQPSHAEYATAEDTLISRERLAEMERAIAALPERTSAIFRAYRFEGASRKGIAADLEISVSPVEKHLQRAYRAIHIIRDGEGVDAARA</sequence>